<name>A0A0E9P7E5_ANGAN</name>
<organism evidence="1">
    <name type="scientific">Anguilla anguilla</name>
    <name type="common">European freshwater eel</name>
    <name type="synonym">Muraena anguilla</name>
    <dbReference type="NCBI Taxonomy" id="7936"/>
    <lineage>
        <taxon>Eukaryota</taxon>
        <taxon>Metazoa</taxon>
        <taxon>Chordata</taxon>
        <taxon>Craniata</taxon>
        <taxon>Vertebrata</taxon>
        <taxon>Euteleostomi</taxon>
        <taxon>Actinopterygii</taxon>
        <taxon>Neopterygii</taxon>
        <taxon>Teleostei</taxon>
        <taxon>Anguilliformes</taxon>
        <taxon>Anguillidae</taxon>
        <taxon>Anguilla</taxon>
    </lineage>
</organism>
<sequence>MVAHTICCKSAVPRDSLQKKLLAHRLLAR</sequence>
<protein>
    <submittedName>
        <fullName evidence="1">Uncharacterized protein</fullName>
    </submittedName>
</protein>
<dbReference type="AlphaFoldDB" id="A0A0E9P7E5"/>
<dbReference type="EMBL" id="GBXM01108814">
    <property type="protein sequence ID" value="JAG99762.1"/>
    <property type="molecule type" value="Transcribed_RNA"/>
</dbReference>
<accession>A0A0E9P7E5</accession>
<evidence type="ECO:0000313" key="1">
    <source>
        <dbReference type="EMBL" id="JAG99762.1"/>
    </source>
</evidence>
<reference evidence="1" key="1">
    <citation type="submission" date="2014-11" db="EMBL/GenBank/DDBJ databases">
        <authorList>
            <person name="Amaro Gonzalez C."/>
        </authorList>
    </citation>
    <scope>NUCLEOTIDE SEQUENCE</scope>
</reference>
<proteinExistence type="predicted"/>
<reference evidence="1" key="2">
    <citation type="journal article" date="2015" name="Fish Shellfish Immunol.">
        <title>Early steps in the European eel (Anguilla anguilla)-Vibrio vulnificus interaction in the gills: Role of the RtxA13 toxin.</title>
        <authorList>
            <person name="Callol A."/>
            <person name="Pajuelo D."/>
            <person name="Ebbesson L."/>
            <person name="Teles M."/>
            <person name="MacKenzie S."/>
            <person name="Amaro C."/>
        </authorList>
    </citation>
    <scope>NUCLEOTIDE SEQUENCE</scope>
</reference>